<dbReference type="RefSeq" id="WP_096486577.1">
    <property type="nucleotide sequence ID" value="NZ_AP014809.1"/>
</dbReference>
<dbReference type="PROSITE" id="PS51736">
    <property type="entry name" value="RECOMBINASES_3"/>
    <property type="match status" value="1"/>
</dbReference>
<evidence type="ECO:0000256" key="1">
    <source>
        <dbReference type="SAM" id="Coils"/>
    </source>
</evidence>
<dbReference type="InterPro" id="IPR006119">
    <property type="entry name" value="Resolv_N"/>
</dbReference>
<dbReference type="PROSITE" id="PS51737">
    <property type="entry name" value="RECOMBINASE_DNA_BIND"/>
    <property type="match status" value="1"/>
</dbReference>
<feature type="coiled-coil region" evidence="1">
    <location>
        <begin position="454"/>
        <end position="504"/>
    </location>
</feature>
<evidence type="ECO:0000259" key="4">
    <source>
        <dbReference type="PROSITE" id="PS51737"/>
    </source>
</evidence>
<dbReference type="Pfam" id="PF07508">
    <property type="entry name" value="Recombinase"/>
    <property type="match status" value="1"/>
</dbReference>
<evidence type="ECO:0000259" key="3">
    <source>
        <dbReference type="PROSITE" id="PS51736"/>
    </source>
</evidence>
<accession>A0A160PID0</accession>
<dbReference type="EMBL" id="AP014809">
    <property type="protein sequence ID" value="BAU92694.1"/>
    <property type="molecule type" value="Genomic_DNA"/>
</dbReference>
<dbReference type="Pfam" id="PF00239">
    <property type="entry name" value="Resolvase"/>
    <property type="match status" value="1"/>
</dbReference>
<feature type="domain" description="Resolvase/invertase-type recombinase catalytic" evidence="3">
    <location>
        <begin position="54"/>
        <end position="213"/>
    </location>
</feature>
<reference evidence="5 6" key="1">
    <citation type="journal article" date="2016" name="Genome Announc.">
        <title>Complete Genome Sequence of Methylobacterium populi P-1M, Isolated from Pink-Pigmented Household Biofilm.</title>
        <authorList>
            <person name="Morohoshi T."/>
            <person name="Ikeda T."/>
        </authorList>
    </citation>
    <scope>NUCLEOTIDE SEQUENCE [LARGE SCALE GENOMIC DNA]</scope>
    <source>
        <strain evidence="5 6">P-1M</strain>
    </source>
</reference>
<protein>
    <submittedName>
        <fullName evidence="5">Resolvase</fullName>
    </submittedName>
</protein>
<dbReference type="PANTHER" id="PTHR30461">
    <property type="entry name" value="DNA-INVERTASE FROM LAMBDOID PROPHAGE"/>
    <property type="match status" value="1"/>
</dbReference>
<dbReference type="SMART" id="SM00857">
    <property type="entry name" value="Resolvase"/>
    <property type="match status" value="1"/>
</dbReference>
<proteinExistence type="predicted"/>
<dbReference type="PANTHER" id="PTHR30461:SF23">
    <property type="entry name" value="DNA RECOMBINASE-RELATED"/>
    <property type="match status" value="1"/>
</dbReference>
<sequence>MAHGERTTDLMPGAVDLRQVVDATALCPLDRLALRRNLDVERRDGFGPPDKLVPVGLYARYSSNKQKEMSIERQVKVVTAYMRKLGYAIYVLYDDPARSARSMRDRESLQRLLEDCRSGKIKVIMVEDFDRWSRETYDAVEVCEELNELGVEFHSAGDFKALNKKEVIEAALKAEADRDRRTLIMGMGRFQHAAQGGAHSGAFFGYRYGEERGFLVRHPEEEKTIFSIFEMAAAGISYRSIGRIMKERGVAGPTKDCRWTKSTVANVLGQLAYTGRWYYPFTLNTFDRKSGKVTVQRRHPSEMTRNYFDHLRIVPDDLFFAVNEKRRPRGKHKFEHSHFLAGKATCDCAGVEGQRFTLGGRQLTCNVWSDGGCCPARRHSVMHETVERAVLTAVCGKLRSFVGEEDFAAAVDRSLREASAARRAARADVARKIAVTREQLRRALVKELESTYPSDLLSEERSRLTGELADLQARSADLAELPEVDEAGERLRTLSATLDHLIERVPFRALTEAEAKVSAALARLVQRVVVMRDGRPAGTLGLAIHLDFLAFLQEDGSCGSPGVGLDVIHVDVEQPMGRHVRLREDAQRLMATGGYRIDDARWALVAKHLPDVTGHRNDSRHIPTRALVDALLLRLRTGLPLLSAAFGDALEMRRALSRFVYAAGDQILIDLLREADPSFVAGLDLGPVVAARARWKVGGDDWRKRRGPAARFQALDGQDALTDEQWLASKPLLHSSIEISFKGTPGIPGRLLLEAVILALRTGLSWRRMPERFGDERNLTNSVRRLVRSGSWDRLLELWALRFPELLDGLDVGRLANMLRGSAEWRGPSPRRSRYARNGGVAPAIHRARRRKSPAGRKTDAA</sequence>
<dbReference type="GO" id="GO:0003677">
    <property type="term" value="F:DNA binding"/>
    <property type="evidence" value="ECO:0007669"/>
    <property type="project" value="InterPro"/>
</dbReference>
<dbReference type="SUPFAM" id="SSF53041">
    <property type="entry name" value="Resolvase-like"/>
    <property type="match status" value="1"/>
</dbReference>
<feature type="domain" description="Recombinase" evidence="4">
    <location>
        <begin position="203"/>
        <end position="332"/>
    </location>
</feature>
<gene>
    <name evidence="5" type="ORF">MPPM_4089</name>
</gene>
<feature type="region of interest" description="Disordered" evidence="2">
    <location>
        <begin position="823"/>
        <end position="862"/>
    </location>
</feature>
<dbReference type="OrthoDB" id="9791494at2"/>
<dbReference type="AlphaFoldDB" id="A0A160PID0"/>
<dbReference type="Pfam" id="PF13340">
    <property type="entry name" value="DUF4096"/>
    <property type="match status" value="1"/>
</dbReference>
<dbReference type="Gene3D" id="3.40.50.1390">
    <property type="entry name" value="Resolvase, N-terminal catalytic domain"/>
    <property type="match status" value="1"/>
</dbReference>
<dbReference type="Proteomes" id="UP000218288">
    <property type="component" value="Chromosome"/>
</dbReference>
<keyword evidence="1" id="KW-0175">Coiled coil</keyword>
<dbReference type="InterPro" id="IPR050639">
    <property type="entry name" value="SSR_resolvase"/>
</dbReference>
<evidence type="ECO:0000313" key="6">
    <source>
        <dbReference type="Proteomes" id="UP000218288"/>
    </source>
</evidence>
<dbReference type="InterPro" id="IPR038109">
    <property type="entry name" value="DNA_bind_recomb_sf"/>
</dbReference>
<organism evidence="5 6">
    <name type="scientific">Methylorubrum populi</name>
    <dbReference type="NCBI Taxonomy" id="223967"/>
    <lineage>
        <taxon>Bacteria</taxon>
        <taxon>Pseudomonadati</taxon>
        <taxon>Pseudomonadota</taxon>
        <taxon>Alphaproteobacteria</taxon>
        <taxon>Hyphomicrobiales</taxon>
        <taxon>Methylobacteriaceae</taxon>
        <taxon>Methylorubrum</taxon>
    </lineage>
</organism>
<name>A0A160PID0_9HYPH</name>
<evidence type="ECO:0000256" key="2">
    <source>
        <dbReference type="SAM" id="MobiDB-lite"/>
    </source>
</evidence>
<dbReference type="InterPro" id="IPR011109">
    <property type="entry name" value="DNA_bind_recombinase_dom"/>
</dbReference>
<dbReference type="Gene3D" id="3.90.1750.20">
    <property type="entry name" value="Putative Large Serine Recombinase, Chain B, Domain 2"/>
    <property type="match status" value="1"/>
</dbReference>
<dbReference type="GO" id="GO:0000150">
    <property type="term" value="F:DNA strand exchange activity"/>
    <property type="evidence" value="ECO:0007669"/>
    <property type="project" value="InterPro"/>
</dbReference>
<feature type="compositionally biased region" description="Basic residues" evidence="2">
    <location>
        <begin position="846"/>
        <end position="855"/>
    </location>
</feature>
<dbReference type="InterPro" id="IPR025161">
    <property type="entry name" value="IS402-like_dom"/>
</dbReference>
<dbReference type="CDD" id="cd00338">
    <property type="entry name" value="Ser_Recombinase"/>
    <property type="match status" value="1"/>
</dbReference>
<evidence type="ECO:0000313" key="5">
    <source>
        <dbReference type="EMBL" id="BAU92694.1"/>
    </source>
</evidence>
<dbReference type="InterPro" id="IPR036162">
    <property type="entry name" value="Resolvase-like_N_sf"/>
</dbReference>